<sequence>MNADVEVAGDTEMAGDTGAGAMDRITARAAAQLAVLEQVRGDLTALSSTASVDDGRVTVRLDAGGGLADLHLAPGAAQGDAERLGRLITEAAAAADLELCAAREAILAAFTEQFDDTSVEFADTPGAEGTGAVPATSNCQPTVVRERSSAVRSNDE</sequence>
<dbReference type="InterPro" id="IPR036894">
    <property type="entry name" value="YbaB-like_sf"/>
</dbReference>
<reference evidence="3" key="1">
    <citation type="journal article" date="2019" name="Int. J. Syst. Evol. Microbiol.">
        <title>The Global Catalogue of Microorganisms (GCM) 10K type strain sequencing project: providing services to taxonomists for standard genome sequencing and annotation.</title>
        <authorList>
            <consortium name="The Broad Institute Genomics Platform"/>
            <consortium name="The Broad Institute Genome Sequencing Center for Infectious Disease"/>
            <person name="Wu L."/>
            <person name="Ma J."/>
        </authorList>
    </citation>
    <scope>NUCLEOTIDE SEQUENCE [LARGE SCALE GENOMIC DNA]</scope>
    <source>
        <strain evidence="3">JCM 18077</strain>
    </source>
</reference>
<dbReference type="SUPFAM" id="SSF82607">
    <property type="entry name" value="YbaB-like"/>
    <property type="match status" value="1"/>
</dbReference>
<proteinExistence type="predicted"/>
<keyword evidence="3" id="KW-1185">Reference proteome</keyword>
<comment type="caution">
    <text evidence="2">The sequence shown here is derived from an EMBL/GenBank/DDBJ whole genome shotgun (WGS) entry which is preliminary data.</text>
</comment>
<dbReference type="RefSeq" id="WP_345313822.1">
    <property type="nucleotide sequence ID" value="NZ_BAABIE010000012.1"/>
</dbReference>
<dbReference type="Pfam" id="PF02575">
    <property type="entry name" value="YbaB_DNA_bd"/>
    <property type="match status" value="1"/>
</dbReference>
<evidence type="ECO:0000313" key="3">
    <source>
        <dbReference type="Proteomes" id="UP001500822"/>
    </source>
</evidence>
<feature type="region of interest" description="Disordered" evidence="1">
    <location>
        <begin position="124"/>
        <end position="156"/>
    </location>
</feature>
<accession>A0ABP8ZDB4</accession>
<gene>
    <name evidence="2" type="ORF">GCM10023217_25880</name>
</gene>
<dbReference type="Proteomes" id="UP001500822">
    <property type="component" value="Unassembled WGS sequence"/>
</dbReference>
<protein>
    <recommendedName>
        <fullName evidence="4">YbaB/EbfC DNA-binding family protein</fullName>
    </recommendedName>
</protein>
<evidence type="ECO:0000256" key="1">
    <source>
        <dbReference type="SAM" id="MobiDB-lite"/>
    </source>
</evidence>
<name>A0ABP8ZDB4_9ACTN</name>
<feature type="compositionally biased region" description="Basic and acidic residues" evidence="1">
    <location>
        <begin position="144"/>
        <end position="156"/>
    </location>
</feature>
<evidence type="ECO:0000313" key="2">
    <source>
        <dbReference type="EMBL" id="GAA4753348.1"/>
    </source>
</evidence>
<organism evidence="2 3">
    <name type="scientific">Gordonia alkaliphila</name>
    <dbReference type="NCBI Taxonomy" id="1053547"/>
    <lineage>
        <taxon>Bacteria</taxon>
        <taxon>Bacillati</taxon>
        <taxon>Actinomycetota</taxon>
        <taxon>Actinomycetes</taxon>
        <taxon>Mycobacteriales</taxon>
        <taxon>Gordoniaceae</taxon>
        <taxon>Gordonia</taxon>
    </lineage>
</organism>
<dbReference type="EMBL" id="BAABIE010000012">
    <property type="protein sequence ID" value="GAA4753348.1"/>
    <property type="molecule type" value="Genomic_DNA"/>
</dbReference>
<evidence type="ECO:0008006" key="4">
    <source>
        <dbReference type="Google" id="ProtNLM"/>
    </source>
</evidence>
<dbReference type="InterPro" id="IPR004401">
    <property type="entry name" value="YbaB/EbfC"/>
</dbReference>
<dbReference type="Gene3D" id="3.30.1310.10">
    <property type="entry name" value="Nucleoid-associated protein YbaB-like domain"/>
    <property type="match status" value="1"/>
</dbReference>